<dbReference type="GO" id="GO:0016787">
    <property type="term" value="F:hydrolase activity"/>
    <property type="evidence" value="ECO:0007669"/>
    <property type="project" value="UniProtKB-KW"/>
</dbReference>
<evidence type="ECO:0000259" key="1">
    <source>
        <dbReference type="Pfam" id="PF12697"/>
    </source>
</evidence>
<reference evidence="3" key="1">
    <citation type="journal article" date="2019" name="Int. J. Syst. Evol. Microbiol.">
        <title>The Global Catalogue of Microorganisms (GCM) 10K type strain sequencing project: providing services to taxonomists for standard genome sequencing and annotation.</title>
        <authorList>
            <consortium name="The Broad Institute Genomics Platform"/>
            <consortium name="The Broad Institute Genome Sequencing Center for Infectious Disease"/>
            <person name="Wu L."/>
            <person name="Ma J."/>
        </authorList>
    </citation>
    <scope>NUCLEOTIDE SEQUENCE [LARGE SCALE GENOMIC DNA]</scope>
    <source>
        <strain evidence="3">CGMCC 1.15772</strain>
    </source>
</reference>
<dbReference type="RefSeq" id="WP_262872456.1">
    <property type="nucleotide sequence ID" value="NZ_BAABKW010000011.1"/>
</dbReference>
<dbReference type="InterPro" id="IPR000073">
    <property type="entry name" value="AB_hydrolase_1"/>
</dbReference>
<organism evidence="2 3">
    <name type="scientific">Microbacterium fluvii</name>
    <dbReference type="NCBI Taxonomy" id="415215"/>
    <lineage>
        <taxon>Bacteria</taxon>
        <taxon>Bacillati</taxon>
        <taxon>Actinomycetota</taxon>
        <taxon>Actinomycetes</taxon>
        <taxon>Micrococcales</taxon>
        <taxon>Microbacteriaceae</taxon>
        <taxon>Microbacterium</taxon>
    </lineage>
</organism>
<accession>A0ABW2HDK3</accession>
<name>A0ABW2HDK3_9MICO</name>
<dbReference type="PANTHER" id="PTHR43798">
    <property type="entry name" value="MONOACYLGLYCEROL LIPASE"/>
    <property type="match status" value="1"/>
</dbReference>
<dbReference type="EMBL" id="JBHTBE010000001">
    <property type="protein sequence ID" value="MFC7267520.1"/>
    <property type="molecule type" value="Genomic_DNA"/>
</dbReference>
<dbReference type="PANTHER" id="PTHR43798:SF33">
    <property type="entry name" value="HYDROLASE, PUTATIVE (AFU_ORTHOLOGUE AFUA_2G14860)-RELATED"/>
    <property type="match status" value="1"/>
</dbReference>
<dbReference type="Proteomes" id="UP001596507">
    <property type="component" value="Unassembled WGS sequence"/>
</dbReference>
<dbReference type="Gene3D" id="3.40.50.1820">
    <property type="entry name" value="alpha/beta hydrolase"/>
    <property type="match status" value="1"/>
</dbReference>
<proteinExistence type="predicted"/>
<keyword evidence="2" id="KW-0378">Hydrolase</keyword>
<sequence>MPTSPLNPSQTTWITHTLAQTPHHSRQRVGRVEIALRTWGDPDLPKIVLIHGMAAHSGWWDSVAPALSVDHEVIAIDLSGHGDSGRHSSYSIQTWANEAMSIATADRRPAILIGHSLGGLVALTAARSHGARLRGCIVVDSPLHPLPRDRTRRLQARASSPLVTMATSSEAVTRFRPMPDEGGLIPTLVERVASQSIRSTGAGYQWKVDPRVFSAERATEPLGPAPCPIRLVRGEHGMLSAEQADAAIELFAQTERATLIPGAGHHIMLSHPRLLSDALSAWVRELPLSQWT</sequence>
<evidence type="ECO:0000313" key="2">
    <source>
        <dbReference type="EMBL" id="MFC7267520.1"/>
    </source>
</evidence>
<dbReference type="SUPFAM" id="SSF53474">
    <property type="entry name" value="alpha/beta-Hydrolases"/>
    <property type="match status" value="1"/>
</dbReference>
<feature type="domain" description="AB hydrolase-1" evidence="1">
    <location>
        <begin position="47"/>
        <end position="277"/>
    </location>
</feature>
<dbReference type="InterPro" id="IPR050266">
    <property type="entry name" value="AB_hydrolase_sf"/>
</dbReference>
<evidence type="ECO:0000313" key="3">
    <source>
        <dbReference type="Proteomes" id="UP001596507"/>
    </source>
</evidence>
<keyword evidence="3" id="KW-1185">Reference proteome</keyword>
<protein>
    <submittedName>
        <fullName evidence="2">Alpha/beta fold hydrolase</fullName>
    </submittedName>
</protein>
<gene>
    <name evidence="2" type="ORF">ACFQRL_00960</name>
</gene>
<dbReference type="InterPro" id="IPR029058">
    <property type="entry name" value="AB_hydrolase_fold"/>
</dbReference>
<dbReference type="Pfam" id="PF12697">
    <property type="entry name" value="Abhydrolase_6"/>
    <property type="match status" value="1"/>
</dbReference>
<comment type="caution">
    <text evidence="2">The sequence shown here is derived from an EMBL/GenBank/DDBJ whole genome shotgun (WGS) entry which is preliminary data.</text>
</comment>